<feature type="region of interest" description="Disordered" evidence="1">
    <location>
        <begin position="1"/>
        <end position="21"/>
    </location>
</feature>
<accession>A0A9D4DZM6</accession>
<dbReference type="EMBL" id="JAIWYP010000009">
    <property type="protein sequence ID" value="KAH3770423.1"/>
    <property type="molecule type" value="Genomic_DNA"/>
</dbReference>
<proteinExistence type="predicted"/>
<keyword evidence="3" id="KW-1185">Reference proteome</keyword>
<reference evidence="2" key="2">
    <citation type="submission" date="2020-11" db="EMBL/GenBank/DDBJ databases">
        <authorList>
            <person name="McCartney M.A."/>
            <person name="Auch B."/>
            <person name="Kono T."/>
            <person name="Mallez S."/>
            <person name="Becker A."/>
            <person name="Gohl D.M."/>
            <person name="Silverstein K.A.T."/>
            <person name="Koren S."/>
            <person name="Bechman K.B."/>
            <person name="Herman A."/>
            <person name="Abrahante J.E."/>
            <person name="Garbe J."/>
        </authorList>
    </citation>
    <scope>NUCLEOTIDE SEQUENCE</scope>
    <source>
        <strain evidence="2">Duluth1</strain>
        <tissue evidence="2">Whole animal</tissue>
    </source>
</reference>
<organism evidence="2 3">
    <name type="scientific">Dreissena polymorpha</name>
    <name type="common">Zebra mussel</name>
    <name type="synonym">Mytilus polymorpha</name>
    <dbReference type="NCBI Taxonomy" id="45954"/>
    <lineage>
        <taxon>Eukaryota</taxon>
        <taxon>Metazoa</taxon>
        <taxon>Spiralia</taxon>
        <taxon>Lophotrochozoa</taxon>
        <taxon>Mollusca</taxon>
        <taxon>Bivalvia</taxon>
        <taxon>Autobranchia</taxon>
        <taxon>Heteroconchia</taxon>
        <taxon>Euheterodonta</taxon>
        <taxon>Imparidentia</taxon>
        <taxon>Neoheterodontei</taxon>
        <taxon>Myida</taxon>
        <taxon>Dreissenoidea</taxon>
        <taxon>Dreissenidae</taxon>
        <taxon>Dreissena</taxon>
    </lineage>
</organism>
<reference evidence="2" key="1">
    <citation type="journal article" date="2019" name="bioRxiv">
        <title>The Genome of the Zebra Mussel, Dreissena polymorpha: A Resource for Invasive Species Research.</title>
        <authorList>
            <person name="McCartney M.A."/>
            <person name="Auch B."/>
            <person name="Kono T."/>
            <person name="Mallez S."/>
            <person name="Zhang Y."/>
            <person name="Obille A."/>
            <person name="Becker A."/>
            <person name="Abrahante J.E."/>
            <person name="Garbe J."/>
            <person name="Badalamenti J.P."/>
            <person name="Herman A."/>
            <person name="Mangelson H."/>
            <person name="Liachko I."/>
            <person name="Sullivan S."/>
            <person name="Sone E.D."/>
            <person name="Koren S."/>
            <person name="Silverstein K.A.T."/>
            <person name="Beckman K.B."/>
            <person name="Gohl D.M."/>
        </authorList>
    </citation>
    <scope>NUCLEOTIDE SEQUENCE</scope>
    <source>
        <strain evidence="2">Duluth1</strain>
        <tissue evidence="2">Whole animal</tissue>
    </source>
</reference>
<evidence type="ECO:0000256" key="1">
    <source>
        <dbReference type="SAM" id="MobiDB-lite"/>
    </source>
</evidence>
<gene>
    <name evidence="2" type="ORF">DPMN_171710</name>
</gene>
<evidence type="ECO:0000313" key="2">
    <source>
        <dbReference type="EMBL" id="KAH3770423.1"/>
    </source>
</evidence>
<protein>
    <submittedName>
        <fullName evidence="2">Uncharacterized protein</fullName>
    </submittedName>
</protein>
<dbReference type="AlphaFoldDB" id="A0A9D4DZM6"/>
<name>A0A9D4DZM6_DREPO</name>
<comment type="caution">
    <text evidence="2">The sequence shown here is derived from an EMBL/GenBank/DDBJ whole genome shotgun (WGS) entry which is preliminary data.</text>
</comment>
<evidence type="ECO:0000313" key="3">
    <source>
        <dbReference type="Proteomes" id="UP000828390"/>
    </source>
</evidence>
<sequence length="55" mass="6088">MSNPWFTPTNPQDTSQQASHHTIFSLDDTRDWLDAFLGVKDSTAPSSSKDNYAAS</sequence>
<dbReference type="Proteomes" id="UP000828390">
    <property type="component" value="Unassembled WGS sequence"/>
</dbReference>